<dbReference type="EMBL" id="CVQH01000002">
    <property type="protein sequence ID" value="CRJ81651.1"/>
    <property type="molecule type" value="Genomic_DNA"/>
</dbReference>
<organism evidence="2 3">
    <name type="scientific">Verticillium longisporum</name>
    <name type="common">Verticillium dahliae var. longisporum</name>
    <dbReference type="NCBI Taxonomy" id="100787"/>
    <lineage>
        <taxon>Eukaryota</taxon>
        <taxon>Fungi</taxon>
        <taxon>Dikarya</taxon>
        <taxon>Ascomycota</taxon>
        <taxon>Pezizomycotina</taxon>
        <taxon>Sordariomycetes</taxon>
        <taxon>Hypocreomycetidae</taxon>
        <taxon>Glomerellales</taxon>
        <taxon>Plectosphaerellaceae</taxon>
        <taxon>Verticillium</taxon>
    </lineage>
</organism>
<dbReference type="AlphaFoldDB" id="A0A0G4KD00"/>
<gene>
    <name evidence="2" type="ORF">BN1708_001943</name>
</gene>
<evidence type="ECO:0000313" key="2">
    <source>
        <dbReference type="EMBL" id="CRJ81651.1"/>
    </source>
</evidence>
<evidence type="ECO:0000256" key="1">
    <source>
        <dbReference type="SAM" id="MobiDB-lite"/>
    </source>
</evidence>
<feature type="region of interest" description="Disordered" evidence="1">
    <location>
        <begin position="1"/>
        <end position="24"/>
    </location>
</feature>
<reference evidence="2 3" key="1">
    <citation type="submission" date="2015-05" db="EMBL/GenBank/DDBJ databases">
        <authorList>
            <person name="Wang D.B."/>
            <person name="Wang M."/>
        </authorList>
    </citation>
    <scope>NUCLEOTIDE SEQUENCE [LARGE SCALE GENOMIC DNA]</scope>
    <source>
        <strain evidence="2">VL1</strain>
    </source>
</reference>
<accession>A0A0G4KD00</accession>
<keyword evidence="3" id="KW-1185">Reference proteome</keyword>
<name>A0A0G4KD00_VERLO</name>
<sequence length="94" mass="9980">MNGRYSGIGTVCPESSSLSKTHPPKPAVKCLDRGRILGQVRRLKLVTAYSREILCISPQAPYDSIQSCLISVLSDEAVRLSVYSGNSAGSAPIG</sequence>
<protein>
    <submittedName>
        <fullName evidence="2">Uncharacterized protein</fullName>
    </submittedName>
</protein>
<dbReference type="Proteomes" id="UP000044602">
    <property type="component" value="Unassembled WGS sequence"/>
</dbReference>
<evidence type="ECO:0000313" key="3">
    <source>
        <dbReference type="Proteomes" id="UP000044602"/>
    </source>
</evidence>
<proteinExistence type="predicted"/>